<dbReference type="InterPro" id="IPR050353">
    <property type="entry name" value="PyrK_electron_transfer"/>
</dbReference>
<keyword evidence="7 10" id="KW-0408">Iron</keyword>
<evidence type="ECO:0000256" key="3">
    <source>
        <dbReference type="ARBA" id="ARBA00022714"/>
    </source>
</evidence>
<gene>
    <name evidence="12" type="ORF">PITCH_A1150104</name>
</gene>
<dbReference type="PANTHER" id="PTHR43513:SF1">
    <property type="entry name" value="ANAEROBIC SULFITE REDUCTASE SUBUNIT B"/>
    <property type="match status" value="1"/>
</dbReference>
<dbReference type="SUPFAM" id="SSF52343">
    <property type="entry name" value="Ferredoxin reductase-like, C-terminal NADP-linked domain"/>
    <property type="match status" value="1"/>
</dbReference>
<evidence type="ECO:0000259" key="11">
    <source>
        <dbReference type="PROSITE" id="PS51384"/>
    </source>
</evidence>
<feature type="binding site" evidence="10">
    <location>
        <position position="259"/>
    </location>
    <ligand>
        <name>[2Fe-2S] cluster</name>
        <dbReference type="ChEBI" id="CHEBI:190135"/>
    </ligand>
</feature>
<evidence type="ECO:0000256" key="5">
    <source>
        <dbReference type="ARBA" id="ARBA00022827"/>
    </source>
</evidence>
<name>A0A445MRL0_9BACT</name>
<dbReference type="Gene3D" id="3.40.50.80">
    <property type="entry name" value="Nucleotide-binding domain of ferredoxin-NADP reductase (FNR) module"/>
    <property type="match status" value="1"/>
</dbReference>
<evidence type="ECO:0000256" key="4">
    <source>
        <dbReference type="ARBA" id="ARBA00022723"/>
    </source>
</evidence>
<feature type="binding site" evidence="10">
    <location>
        <position position="256"/>
    </location>
    <ligand>
        <name>[2Fe-2S] cluster</name>
        <dbReference type="ChEBI" id="CHEBI:190135"/>
    </ligand>
</feature>
<evidence type="ECO:0000256" key="8">
    <source>
        <dbReference type="ARBA" id="ARBA00023014"/>
    </source>
</evidence>
<feature type="binding site" evidence="10">
    <location>
        <position position="251"/>
    </location>
    <ligand>
        <name>[2Fe-2S] cluster</name>
        <dbReference type="ChEBI" id="CHEBI:190135"/>
    </ligand>
</feature>
<dbReference type="PROSITE" id="PS51384">
    <property type="entry name" value="FAD_FR"/>
    <property type="match status" value="1"/>
</dbReference>
<dbReference type="GO" id="GO:0051537">
    <property type="term" value="F:2 iron, 2 sulfur cluster binding"/>
    <property type="evidence" value="ECO:0007669"/>
    <property type="project" value="UniProtKB-KW"/>
</dbReference>
<dbReference type="GO" id="GO:0046872">
    <property type="term" value="F:metal ion binding"/>
    <property type="evidence" value="ECO:0007669"/>
    <property type="project" value="UniProtKB-KW"/>
</dbReference>
<dbReference type="Gene3D" id="2.40.30.10">
    <property type="entry name" value="Translation factors"/>
    <property type="match status" value="1"/>
</dbReference>
<evidence type="ECO:0000256" key="6">
    <source>
        <dbReference type="ARBA" id="ARBA00022982"/>
    </source>
</evidence>
<comment type="cofactor">
    <cofactor evidence="10">
        <name>[2Fe-2S] cluster</name>
        <dbReference type="ChEBI" id="CHEBI:190135"/>
    </cofactor>
    <text evidence="10">Binds 1 [2Fe-2S] cluster per subunit.</text>
</comment>
<keyword evidence="8 10" id="KW-0411">Iron-sulfur</keyword>
<keyword evidence="6" id="KW-0249">Electron transport</keyword>
<dbReference type="InterPro" id="IPR037117">
    <property type="entry name" value="Dihydroorotate_DH_ele_sf"/>
</dbReference>
<dbReference type="PRINTS" id="PR00410">
    <property type="entry name" value="PHEHYDRXLASE"/>
</dbReference>
<dbReference type="InterPro" id="IPR019480">
    <property type="entry name" value="Dihydroorotate_DH_Fe-S-bd"/>
</dbReference>
<dbReference type="CDD" id="cd06221">
    <property type="entry name" value="sulfite_reductase_like"/>
    <property type="match status" value="1"/>
</dbReference>
<dbReference type="InterPro" id="IPR012165">
    <property type="entry name" value="Cyt_c3_hydrogenase_gsu"/>
</dbReference>
<keyword evidence="4 10" id="KW-0479">Metal-binding</keyword>
<keyword evidence="5" id="KW-0274">FAD</keyword>
<dbReference type="InterPro" id="IPR039261">
    <property type="entry name" value="FNR_nucleotide-bd"/>
</dbReference>
<keyword evidence="2" id="KW-0285">Flavoprotein</keyword>
<evidence type="ECO:0000256" key="10">
    <source>
        <dbReference type="PIRSR" id="PIRSR006816-2"/>
    </source>
</evidence>
<dbReference type="Pfam" id="PF10418">
    <property type="entry name" value="DHODB_Fe-S_bind"/>
    <property type="match status" value="1"/>
</dbReference>
<accession>A0A445MRL0</accession>
<proteinExistence type="predicted"/>
<dbReference type="InterPro" id="IPR008333">
    <property type="entry name" value="Cbr1-like_FAD-bd_dom"/>
</dbReference>
<dbReference type="SUPFAM" id="SSF63380">
    <property type="entry name" value="Riboflavin synthase domain-like"/>
    <property type="match status" value="1"/>
</dbReference>
<keyword evidence="1" id="KW-0813">Transport</keyword>
<feature type="binding site" evidence="10">
    <location>
        <position position="267"/>
    </location>
    <ligand>
        <name>[2Fe-2S] cluster</name>
        <dbReference type="ChEBI" id="CHEBI:190135"/>
    </ligand>
</feature>
<dbReference type="Gene3D" id="2.10.240.10">
    <property type="entry name" value="Dihydroorotate dehydrogenase, electron transfer subunit"/>
    <property type="match status" value="1"/>
</dbReference>
<dbReference type="InterPro" id="IPR001433">
    <property type="entry name" value="OxRdtase_FAD/NAD-bd"/>
</dbReference>
<sequence length="285" mass="31984">MRGVPLQNPYLPYPVRIDKITTETTDKNLKTFRFVFLNPEDEKKFAYTPGQFAELSVPGKGEIPIGIASSPTEKGFVAFTVNKVGLVTNYMHNMKEGEIMGIRGPLGNWYPWEEMEGKNIVIVGGGFAFTTLRSSIVYMIQPENRARFKDISVVYGARNPGLLLYRDELAEWEKRDDINMHITVDGTDDPDWKYNVGFVPAITEKKITSADNAIAIVCGPPIMIKFTQPVLEKLGFPPERIILSLEMRMKCGIGICGRCNIGDKYVCKDGPVFSLAKLKQMPGEY</sequence>
<evidence type="ECO:0000313" key="12">
    <source>
        <dbReference type="EMBL" id="SPD72069.1"/>
    </source>
</evidence>
<dbReference type="GO" id="GO:0050660">
    <property type="term" value="F:flavin adenine dinucleotide binding"/>
    <property type="evidence" value="ECO:0007669"/>
    <property type="project" value="InterPro"/>
</dbReference>
<comment type="cofactor">
    <cofactor evidence="9">
        <name>[2Fe-2S] cluster</name>
        <dbReference type="ChEBI" id="CHEBI:190135"/>
    </cofactor>
</comment>
<dbReference type="PANTHER" id="PTHR43513">
    <property type="entry name" value="DIHYDROOROTATE DEHYDROGENASE B (NAD(+)), ELECTRON TRANSFER SUBUNIT"/>
    <property type="match status" value="1"/>
</dbReference>
<dbReference type="InterPro" id="IPR017927">
    <property type="entry name" value="FAD-bd_FR_type"/>
</dbReference>
<dbReference type="Pfam" id="PF00970">
    <property type="entry name" value="FAD_binding_6"/>
    <property type="match status" value="1"/>
</dbReference>
<keyword evidence="3 10" id="KW-0001">2Fe-2S</keyword>
<evidence type="ECO:0000256" key="7">
    <source>
        <dbReference type="ARBA" id="ARBA00023004"/>
    </source>
</evidence>
<dbReference type="EMBL" id="OJIN01000019">
    <property type="protein sequence ID" value="SPD72069.1"/>
    <property type="molecule type" value="Genomic_DNA"/>
</dbReference>
<dbReference type="PIRSF" id="PIRSF006816">
    <property type="entry name" value="Cyc3_hyd_g"/>
    <property type="match status" value="1"/>
</dbReference>
<reference evidence="12" key="1">
    <citation type="submission" date="2018-01" db="EMBL/GenBank/DDBJ databases">
        <authorList>
            <person name="Regsiter A."/>
            <person name="William W."/>
        </authorList>
    </citation>
    <scope>NUCLEOTIDE SEQUENCE</scope>
    <source>
        <strain evidence="12">TRIP AH-1</strain>
    </source>
</reference>
<dbReference type="AlphaFoldDB" id="A0A445MRL0"/>
<protein>
    <submittedName>
        <fullName evidence="12">Oxidoreductase NAD-binding domain protein</fullName>
    </submittedName>
</protein>
<evidence type="ECO:0000256" key="2">
    <source>
        <dbReference type="ARBA" id="ARBA00022630"/>
    </source>
</evidence>
<evidence type="ECO:0000256" key="9">
    <source>
        <dbReference type="ARBA" id="ARBA00034078"/>
    </source>
</evidence>
<organism evidence="12">
    <name type="scientific">uncultured Desulfobacterium sp</name>
    <dbReference type="NCBI Taxonomy" id="201089"/>
    <lineage>
        <taxon>Bacteria</taxon>
        <taxon>Pseudomonadati</taxon>
        <taxon>Thermodesulfobacteriota</taxon>
        <taxon>Desulfobacteria</taxon>
        <taxon>Desulfobacterales</taxon>
        <taxon>Desulfobacteriaceae</taxon>
        <taxon>Desulfobacterium</taxon>
        <taxon>environmental samples</taxon>
    </lineage>
</organism>
<dbReference type="GO" id="GO:0016491">
    <property type="term" value="F:oxidoreductase activity"/>
    <property type="evidence" value="ECO:0007669"/>
    <property type="project" value="InterPro"/>
</dbReference>
<dbReference type="InterPro" id="IPR017938">
    <property type="entry name" value="Riboflavin_synthase-like_b-brl"/>
</dbReference>
<dbReference type="Pfam" id="PF00175">
    <property type="entry name" value="NAD_binding_1"/>
    <property type="match status" value="1"/>
</dbReference>
<dbReference type="GO" id="GO:0006221">
    <property type="term" value="P:pyrimidine nucleotide biosynthetic process"/>
    <property type="evidence" value="ECO:0007669"/>
    <property type="project" value="InterPro"/>
</dbReference>
<evidence type="ECO:0000256" key="1">
    <source>
        <dbReference type="ARBA" id="ARBA00022448"/>
    </source>
</evidence>
<feature type="domain" description="FAD-binding FR-type" evidence="11">
    <location>
        <begin position="10"/>
        <end position="112"/>
    </location>
</feature>